<evidence type="ECO:0000313" key="1">
    <source>
        <dbReference type="EMBL" id="CAD8406616.1"/>
    </source>
</evidence>
<proteinExistence type="predicted"/>
<protein>
    <submittedName>
        <fullName evidence="1">Uncharacterized protein</fullName>
    </submittedName>
</protein>
<reference evidence="1" key="1">
    <citation type="submission" date="2021-01" db="EMBL/GenBank/DDBJ databases">
        <authorList>
            <person name="Corre E."/>
            <person name="Pelletier E."/>
            <person name="Niang G."/>
            <person name="Scheremetjew M."/>
            <person name="Finn R."/>
            <person name="Kale V."/>
            <person name="Holt S."/>
            <person name="Cochrane G."/>
            <person name="Meng A."/>
            <person name="Brown T."/>
            <person name="Cohen L."/>
        </authorList>
    </citation>
    <scope>NUCLEOTIDE SEQUENCE</scope>
    <source>
        <strain evidence="1">CCAP1064/1</strain>
    </source>
</reference>
<organism evidence="1">
    <name type="scientific">Proboscia inermis</name>
    <dbReference type="NCBI Taxonomy" id="420281"/>
    <lineage>
        <taxon>Eukaryota</taxon>
        <taxon>Sar</taxon>
        <taxon>Stramenopiles</taxon>
        <taxon>Ochrophyta</taxon>
        <taxon>Bacillariophyta</taxon>
        <taxon>Coscinodiscophyceae</taxon>
        <taxon>Rhizosoleniophycidae</taxon>
        <taxon>Rhizosoleniales</taxon>
        <taxon>Rhizosoleniaceae</taxon>
        <taxon>Proboscia</taxon>
    </lineage>
</organism>
<sequence>MPAICYQTIRTLSITTLYLAQADSFYNDQEAKMALLTTAATEEGDLLAALVTIFIVTATTIYCIYHCCKINAVDVTKGSEEPGRTVVSTTQKDFTALLAESIKQMDIERTVLLLKDLTKQTEEDHMIAVSISAGDFKKVSIELRKDDTLATRCLMQIHDETFDMTGLEYSVFVGNGKMALLFFLCGADPLHNAFNGEMETVQSHFDGITDVMTPFTRGETIPGFRGLRALLQPGDENAHITRKYSWLMERCCGNWDGWRGIREEYLATAAVFEEIGASSDWKRESACVFRKHSLCFKRAAIELPIGVVYLVFEFSGVLASCIEPSFRSFVRECISLDER</sequence>
<gene>
    <name evidence="1" type="ORF">PINE0816_LOCUS2733</name>
</gene>
<dbReference type="EMBL" id="HBEL01005700">
    <property type="protein sequence ID" value="CAD8406616.1"/>
    <property type="molecule type" value="Transcribed_RNA"/>
</dbReference>
<name>A0A7S0G9H8_9STRA</name>
<accession>A0A7S0G9H8</accession>
<dbReference type="AlphaFoldDB" id="A0A7S0G9H8"/>